<gene>
    <name evidence="1" type="ORF">Amon02_001194200</name>
</gene>
<proteinExistence type="predicted"/>
<evidence type="ECO:0000313" key="2">
    <source>
        <dbReference type="Proteomes" id="UP001165064"/>
    </source>
</evidence>
<protein>
    <submittedName>
        <fullName evidence="1">Unnamed protein product</fullName>
    </submittedName>
</protein>
<name>A0ACB5U7E1_AMBMO</name>
<dbReference type="EMBL" id="BSXS01013329">
    <property type="protein sequence ID" value="GMF03865.1"/>
    <property type="molecule type" value="Genomic_DNA"/>
</dbReference>
<dbReference type="Proteomes" id="UP001165064">
    <property type="component" value="Unassembled WGS sequence"/>
</dbReference>
<keyword evidence="2" id="KW-1185">Reference proteome</keyword>
<accession>A0ACB5U7E1</accession>
<sequence length="108" mass="11887">MSQAADIVEKDSKKSQEIQSTPSTHGSTAENFYEDHQQRKVAEAAAVVPEKPKSAYVFVGLLCLLVAFGGFVFGWDTGTISGFVNMSDFKRRFGQKHSDGTYYLSDVV</sequence>
<comment type="caution">
    <text evidence="1">The sequence shown here is derived from an EMBL/GenBank/DDBJ whole genome shotgun (WGS) entry which is preliminary data.</text>
</comment>
<evidence type="ECO:0000313" key="1">
    <source>
        <dbReference type="EMBL" id="GMF03865.1"/>
    </source>
</evidence>
<reference evidence="1" key="1">
    <citation type="submission" date="2023-04" db="EMBL/GenBank/DDBJ databases">
        <title>Ambrosiozyma monospora NBRC 10751.</title>
        <authorList>
            <person name="Ichikawa N."/>
            <person name="Sato H."/>
            <person name="Tonouchi N."/>
        </authorList>
    </citation>
    <scope>NUCLEOTIDE SEQUENCE</scope>
    <source>
        <strain evidence="1">NBRC 10751</strain>
    </source>
</reference>
<organism evidence="1 2">
    <name type="scientific">Ambrosiozyma monospora</name>
    <name type="common">Yeast</name>
    <name type="synonym">Endomycopsis monosporus</name>
    <dbReference type="NCBI Taxonomy" id="43982"/>
    <lineage>
        <taxon>Eukaryota</taxon>
        <taxon>Fungi</taxon>
        <taxon>Dikarya</taxon>
        <taxon>Ascomycota</taxon>
        <taxon>Saccharomycotina</taxon>
        <taxon>Pichiomycetes</taxon>
        <taxon>Pichiales</taxon>
        <taxon>Pichiaceae</taxon>
        <taxon>Ambrosiozyma</taxon>
    </lineage>
</organism>